<dbReference type="Proteomes" id="UP001190700">
    <property type="component" value="Unassembled WGS sequence"/>
</dbReference>
<evidence type="ECO:0000313" key="2">
    <source>
        <dbReference type="Proteomes" id="UP001190700"/>
    </source>
</evidence>
<comment type="caution">
    <text evidence="1">The sequence shown here is derived from an EMBL/GenBank/DDBJ whole genome shotgun (WGS) entry which is preliminary data.</text>
</comment>
<sequence length="98" mass="11057">MLKQKKAMDIYGGKHHTEIYLMIQMQFNTSSCFRILLGIPHSHLLPNPAISTEEICRHHQSSEANSTIDVLGDSLGAHLWSPNHRQTTHLRPAPSTCE</sequence>
<dbReference type="EMBL" id="LGRX02001952">
    <property type="protein sequence ID" value="KAK3285134.1"/>
    <property type="molecule type" value="Genomic_DNA"/>
</dbReference>
<dbReference type="AlphaFoldDB" id="A0AAE0GVI8"/>
<gene>
    <name evidence="1" type="ORF">CYMTET_7245</name>
</gene>
<evidence type="ECO:0000313" key="1">
    <source>
        <dbReference type="EMBL" id="KAK3285134.1"/>
    </source>
</evidence>
<reference evidence="1 2" key="1">
    <citation type="journal article" date="2015" name="Genome Biol. Evol.">
        <title>Comparative Genomics of a Bacterivorous Green Alga Reveals Evolutionary Causalities and Consequences of Phago-Mixotrophic Mode of Nutrition.</title>
        <authorList>
            <person name="Burns J.A."/>
            <person name="Paasch A."/>
            <person name="Narechania A."/>
            <person name="Kim E."/>
        </authorList>
    </citation>
    <scope>NUCLEOTIDE SEQUENCE [LARGE SCALE GENOMIC DNA]</scope>
    <source>
        <strain evidence="1 2">PLY_AMNH</strain>
    </source>
</reference>
<organism evidence="1 2">
    <name type="scientific">Cymbomonas tetramitiformis</name>
    <dbReference type="NCBI Taxonomy" id="36881"/>
    <lineage>
        <taxon>Eukaryota</taxon>
        <taxon>Viridiplantae</taxon>
        <taxon>Chlorophyta</taxon>
        <taxon>Pyramimonadophyceae</taxon>
        <taxon>Pyramimonadales</taxon>
        <taxon>Pyramimonadaceae</taxon>
        <taxon>Cymbomonas</taxon>
    </lineage>
</organism>
<protein>
    <submittedName>
        <fullName evidence="1">Uncharacterized protein</fullName>
    </submittedName>
</protein>
<keyword evidence="2" id="KW-1185">Reference proteome</keyword>
<proteinExistence type="predicted"/>
<accession>A0AAE0GVI8</accession>
<name>A0AAE0GVI8_9CHLO</name>